<comment type="catalytic activity">
    <reaction evidence="13 15">
        <text>Couples ATP hydrolysis with the unwinding of duplex DNA by translocating in the 3'-5' direction.</text>
        <dbReference type="EC" id="5.6.2.4"/>
    </reaction>
</comment>
<keyword evidence="20" id="KW-1185">Reference proteome</keyword>
<dbReference type="SUPFAM" id="SSF52540">
    <property type="entry name" value="P-loop containing nucleoside triphosphate hydrolases"/>
    <property type="match status" value="1"/>
</dbReference>
<dbReference type="GO" id="GO:0008854">
    <property type="term" value="F:exodeoxyribonuclease V activity"/>
    <property type="evidence" value="ECO:0007669"/>
    <property type="project" value="UniProtKB-EC"/>
</dbReference>
<dbReference type="Proteomes" id="UP000241595">
    <property type="component" value="Unassembled WGS sequence"/>
</dbReference>
<keyword evidence="10 15" id="KW-0238">DNA-binding</keyword>
<dbReference type="GO" id="GO:0000724">
    <property type="term" value="P:double-strand break repair via homologous recombination"/>
    <property type="evidence" value="ECO:0007669"/>
    <property type="project" value="UniProtKB-UniRule"/>
</dbReference>
<dbReference type="GO" id="GO:0000287">
    <property type="term" value="F:magnesium ion binding"/>
    <property type="evidence" value="ECO:0007669"/>
    <property type="project" value="UniProtKB-UniRule"/>
</dbReference>
<dbReference type="InterPro" id="IPR014016">
    <property type="entry name" value="UvrD-like_ATP-bd"/>
</dbReference>
<evidence type="ECO:0000256" key="4">
    <source>
        <dbReference type="ARBA" id="ARBA00022763"/>
    </source>
</evidence>
<dbReference type="CDD" id="cd22352">
    <property type="entry name" value="RecB_C-like"/>
    <property type="match status" value="1"/>
</dbReference>
<dbReference type="PANTHER" id="PTHR11070">
    <property type="entry name" value="UVRD / RECB / PCRA DNA HELICASE FAMILY MEMBER"/>
    <property type="match status" value="1"/>
</dbReference>
<keyword evidence="3 15" id="KW-0547">Nucleotide-binding</keyword>
<feature type="binding site" evidence="15">
    <location>
        <position position="852"/>
    </location>
    <ligand>
        <name>Mg(2+)</name>
        <dbReference type="ChEBI" id="CHEBI:18420"/>
    </ligand>
</feature>
<dbReference type="GO" id="GO:0016887">
    <property type="term" value="F:ATP hydrolysis activity"/>
    <property type="evidence" value="ECO:0007669"/>
    <property type="project" value="RHEA"/>
</dbReference>
<evidence type="ECO:0000256" key="12">
    <source>
        <dbReference type="ARBA" id="ARBA00023235"/>
    </source>
</evidence>
<evidence type="ECO:0000256" key="13">
    <source>
        <dbReference type="ARBA" id="ARBA00034617"/>
    </source>
</evidence>
<dbReference type="RefSeq" id="WP_077099638.1">
    <property type="nucleotide sequence ID" value="NZ_LT717700.1"/>
</dbReference>
<feature type="region of interest" description="Nuclease activity, interacts with RecD and RecA" evidence="15">
    <location>
        <begin position="786"/>
        <end position="1112"/>
    </location>
</feature>
<dbReference type="NCBIfam" id="TIGR00609">
    <property type="entry name" value="recB"/>
    <property type="match status" value="1"/>
</dbReference>
<keyword evidence="1 15" id="KW-0540">Nuclease</keyword>
<dbReference type="AlphaFoldDB" id="A0A2U3NBQ8"/>
<evidence type="ECO:0000256" key="8">
    <source>
        <dbReference type="ARBA" id="ARBA00022840"/>
    </source>
</evidence>
<keyword evidence="12 15" id="KW-0413">Isomerase</keyword>
<organism evidence="19 20">
    <name type="scientific">Mycobacterium terramassiliense</name>
    <dbReference type="NCBI Taxonomy" id="1841859"/>
    <lineage>
        <taxon>Bacteria</taxon>
        <taxon>Bacillati</taxon>
        <taxon>Actinomycetota</taxon>
        <taxon>Actinomycetes</taxon>
        <taxon>Mycobacteriales</taxon>
        <taxon>Mycobacteriaceae</taxon>
        <taxon>Mycobacterium</taxon>
    </lineage>
</organism>
<dbReference type="HAMAP" id="MF_01485">
    <property type="entry name" value="RecB"/>
    <property type="match status" value="1"/>
</dbReference>
<comment type="domain">
    <text evidence="15">The C-terminal domain has nuclease activity and interacts with RecD. It interacts with RecA, facilitating its loading onto ssDNA.</text>
</comment>
<dbReference type="Gene3D" id="1.10.486.10">
    <property type="entry name" value="PCRA, domain 4"/>
    <property type="match status" value="1"/>
</dbReference>
<feature type="binding site" evidence="15">
    <location>
        <position position="1002"/>
    </location>
    <ligand>
        <name>Mg(2+)</name>
        <dbReference type="ChEBI" id="CHEBI:18420"/>
    </ligand>
</feature>
<dbReference type="PANTHER" id="PTHR11070:SF23">
    <property type="entry name" value="RECBCD ENZYME SUBUNIT RECB"/>
    <property type="match status" value="1"/>
</dbReference>
<dbReference type="InterPro" id="IPR014017">
    <property type="entry name" value="DNA_helicase_UvrD-like_C"/>
</dbReference>
<keyword evidence="2 15" id="KW-0479">Metal-binding</keyword>
<comment type="function">
    <text evidence="15">A helicase/nuclease that prepares dsDNA breaks (DSB) for recombinational DNA repair. Binds to DSBs and unwinds DNA via a highly rapid and processive ATP-dependent bidirectional helicase activity. Unwinds dsDNA until it encounters a Chi (crossover hotspot instigator) sequence from the 3' direction. Cuts ssDNA a few nucleotides 3' to the Chi site. The properties and activities of the enzyme are changed at Chi. The Chi-altered holoenzyme produces a long 3'-ssDNA overhang and facilitates RecA-binding to the ssDNA for homologous DNA recombination and repair. Holoenzyme degrades any linearized DNA that is unable to undergo homologous recombination. In the holoenzyme this subunit contributes ATPase, 3'-5' helicase, exonuclease activity and loads RecA onto ssDNA.</text>
</comment>
<keyword evidence="5 15" id="KW-0378">Hydrolase</keyword>
<dbReference type="GO" id="GO:0043138">
    <property type="term" value="F:3'-5' DNA helicase activity"/>
    <property type="evidence" value="ECO:0007669"/>
    <property type="project" value="UniProtKB-UniRule"/>
</dbReference>
<dbReference type="GO" id="GO:0009338">
    <property type="term" value="C:exodeoxyribonuclease V complex"/>
    <property type="evidence" value="ECO:0007669"/>
    <property type="project" value="TreeGrafter"/>
</dbReference>
<comment type="catalytic activity">
    <reaction evidence="15">
        <text>Exonucleolytic cleavage (in the presence of ATP) in either 5'- to 3'- or 3'- to 5'-direction to yield 5'-phosphooligonucleotides.</text>
        <dbReference type="EC" id="3.1.11.5"/>
    </reaction>
</comment>
<dbReference type="OrthoDB" id="9810135at2"/>
<dbReference type="PROSITE" id="PS51198">
    <property type="entry name" value="UVRD_HELICASE_ATP_BIND"/>
    <property type="match status" value="1"/>
</dbReference>
<comment type="domain">
    <text evidence="15">The N-terminal DNA-binding domain is a ssDNA-dependent ATPase and has ATP-dependent 3'-5' helicase function. This domain interacts with RecC.</text>
</comment>
<dbReference type="SUPFAM" id="SSF52980">
    <property type="entry name" value="Restriction endonuclease-like"/>
    <property type="match status" value="1"/>
</dbReference>
<evidence type="ECO:0000259" key="18">
    <source>
        <dbReference type="PROSITE" id="PS51217"/>
    </source>
</evidence>
<feature type="domain" description="UvrD-like helicase C-terminal" evidence="18">
    <location>
        <begin position="370"/>
        <end position="624"/>
    </location>
</feature>
<feature type="active site" description="For nuclease activity" evidence="15">
    <location>
        <position position="1002"/>
    </location>
</feature>
<protein>
    <recommendedName>
        <fullName evidence="15">RecBCD enzyme subunit RecB</fullName>
        <ecNumber evidence="15">3.1.11.5</ecNumber>
        <ecNumber evidence="15">5.6.2.4</ecNumber>
    </recommendedName>
    <alternativeName>
        <fullName evidence="15">DNA 3'-5' helicase subunit RecB</fullName>
    </alternativeName>
    <alternativeName>
        <fullName evidence="15">Exonuclease V subunit RecB</fullName>
        <shortName evidence="15">ExoV subunit RecB</shortName>
    </alternativeName>
    <alternativeName>
        <fullName evidence="15">Helicase/nuclease RecBCD subunit RecB</fullName>
    </alternativeName>
</protein>
<evidence type="ECO:0000313" key="20">
    <source>
        <dbReference type="Proteomes" id="UP000241595"/>
    </source>
</evidence>
<comment type="subunit">
    <text evidence="15">Heterotrimer of RecB, RecC and RecD. All subunits contribute to DNA-binding. Interacts with RecA.</text>
</comment>
<comment type="similarity">
    <text evidence="15">Belongs to the helicase family. UvrD subfamily.</text>
</comment>
<dbReference type="EMBL" id="FTRV01000011">
    <property type="protein sequence ID" value="SPM28932.1"/>
    <property type="molecule type" value="Genomic_DNA"/>
</dbReference>
<feature type="binding site" evidence="15">
    <location>
        <position position="985"/>
    </location>
    <ligand>
        <name>Mg(2+)</name>
        <dbReference type="ChEBI" id="CHEBI:18420"/>
    </ligand>
</feature>
<evidence type="ECO:0000256" key="11">
    <source>
        <dbReference type="ARBA" id="ARBA00023204"/>
    </source>
</evidence>
<feature type="region of interest" description="DNA-binding and helicase activity, interacts with RecC" evidence="15">
    <location>
        <begin position="1"/>
        <end position="751"/>
    </location>
</feature>
<dbReference type="PROSITE" id="PS51217">
    <property type="entry name" value="UVRD_HELICASE_CTER"/>
    <property type="match status" value="1"/>
</dbReference>
<accession>A0A2U3NBQ8</accession>
<evidence type="ECO:0000256" key="2">
    <source>
        <dbReference type="ARBA" id="ARBA00022723"/>
    </source>
</evidence>
<dbReference type="Gene3D" id="3.40.50.300">
    <property type="entry name" value="P-loop containing nucleotide triphosphate hydrolases"/>
    <property type="match status" value="2"/>
</dbReference>
<dbReference type="InterPro" id="IPR000212">
    <property type="entry name" value="DNA_helicase_UvrD/REP"/>
</dbReference>
<feature type="domain" description="UvrD-like helicase ATP-binding" evidence="17">
    <location>
        <begin position="4"/>
        <end position="337"/>
    </location>
</feature>
<keyword evidence="4 15" id="KW-0227">DNA damage</keyword>
<keyword evidence="9 15" id="KW-0460">Magnesium</keyword>
<proteinExistence type="inferred from homology"/>
<evidence type="ECO:0000259" key="17">
    <source>
        <dbReference type="PROSITE" id="PS51198"/>
    </source>
</evidence>
<keyword evidence="8 15" id="KW-0067">ATP-binding</keyword>
<keyword evidence="7 15" id="KW-0269">Exonuclease</keyword>
<comment type="cofactor">
    <cofactor evidence="15">
        <name>Mg(2+)</name>
        <dbReference type="ChEBI" id="CHEBI:18420"/>
    </cofactor>
    <text evidence="15">Binds 1 Mg(2+) ion per subunit.</text>
</comment>
<reference evidence="19 20" key="1">
    <citation type="submission" date="2017-01" db="EMBL/GenBank/DDBJ databases">
        <authorList>
            <consortium name="Urmite Genomes"/>
        </authorList>
    </citation>
    <scope>NUCLEOTIDE SEQUENCE [LARGE SCALE GENOMIC DNA]</scope>
    <source>
        <strain evidence="19 20">AB308</strain>
    </source>
</reference>
<dbReference type="EC" id="5.6.2.4" evidence="15"/>
<keyword evidence="11 15" id="KW-0234">DNA repair</keyword>
<sequence length="1112" mass="120975">MSPVTERFDLLGALPARRSTTVLEASAGTGKTFALAGLVTRYLAEGEATLDQMLLITFGRAASQELRERVRCQIVEAVAAFNDFSDSADPSAAGDNELVAYLLDADEQERDLRKQRLRDALAGFDAATIATTHQFCQLVLRSLGVAGDTAGGVTLLESLDELVVEIVDDLYLAHFGQEREDPVLVYRDALRLAREVANNPSAQLRPRDPEPGSRAAVCVGFAEEVLAELNTRKRRLGVLGYDDLLIRLADALATDESPARIRMHRRWPIVMVDEFQDTDPVQWKVIDRAFSGRSTVVLIGDPKQAIYAFRGGDIVTYLQAAQAAGEKKTLGINWRSDSALVERLQEVLRGAQLGDPTIVVNDVDAYHRGHRLAGAPRNDPFRLRVVPRKALGRRGLANMPIDELREHIGADLAADIRALLASGATFGGEPLRARDVAVIVERHEDAAACFRALCDAGVPAVYTGNTDVFASEAAADWLCLLEAFDQPHRPGMVRAAAATMFFGETAASLAAGGDTLTDRVAETLREWAGHARERGVAAILEAAQLRGMGDRLLSTQGGERHMTDLAHVTQLLQDVAHRDRYGLPALRDWLRRQRDERSGAPERNRRLDSDAAAVQIMTVYVSKGLQYPIVYLPFAFNRSVQKRDIVLFHDGQVRCLHVGGNDSPDFPTVETLGRREDAGDASRLTYVALTRAQTQVVAWWSPAYYEPNGGLSRLLRGRRPGESLVPDECEPARISDEDAMARFREWEALGGPVIEESVVVAAPALGPAPVPTGIGSRHFHRGIDTGWRRTSYSGLIRAAETSAATGVSSEPEVTELDDEAGDIALSQAASGPDVPSPMADLPMGAKFGTLVHAVLETADPLASDLAAELAAQIRKHSVWWPVAVAPEVLAEAMVPLHDTPLGPLADGLTLRQIGLPDRLRELDFEFPLAGGDRRSAAPELRLADVGTLLRRHLPTDDALAPYADRLAGHALGGQPLRGYLTGSVDAVLRVPDGAGRRYLVVDYKTNWLGDPERPLTSADYDRGRLAEAMLHSDYPLQALLYCVVLHRFLRWRVPGYDPARHLGGVLYLFVRGMCGAETPVIDGHPSGVFSWRPPASLVAALSDLLDDPRAVA</sequence>
<keyword evidence="6 15" id="KW-0347">Helicase</keyword>
<dbReference type="STRING" id="1841859.GCA_900157385_02418"/>
<gene>
    <name evidence="15" type="primary">recB</name>
    <name evidence="19" type="ORF">MTAB308_2422</name>
</gene>
<evidence type="ECO:0000313" key="19">
    <source>
        <dbReference type="EMBL" id="SPM28932.1"/>
    </source>
</evidence>
<dbReference type="InterPro" id="IPR027417">
    <property type="entry name" value="P-loop_NTPase"/>
</dbReference>
<evidence type="ECO:0000256" key="14">
    <source>
        <dbReference type="ARBA" id="ARBA00048988"/>
    </source>
</evidence>
<evidence type="ECO:0000256" key="9">
    <source>
        <dbReference type="ARBA" id="ARBA00022842"/>
    </source>
</evidence>
<dbReference type="GO" id="GO:0005829">
    <property type="term" value="C:cytosol"/>
    <property type="evidence" value="ECO:0007669"/>
    <property type="project" value="TreeGrafter"/>
</dbReference>
<evidence type="ECO:0000256" key="1">
    <source>
        <dbReference type="ARBA" id="ARBA00022722"/>
    </source>
</evidence>
<dbReference type="InterPro" id="IPR004586">
    <property type="entry name" value="RecB"/>
</dbReference>
<evidence type="ECO:0000256" key="7">
    <source>
        <dbReference type="ARBA" id="ARBA00022839"/>
    </source>
</evidence>
<feature type="binding site" evidence="16">
    <location>
        <begin position="25"/>
        <end position="32"/>
    </location>
    <ligand>
        <name>ATP</name>
        <dbReference type="ChEBI" id="CHEBI:30616"/>
    </ligand>
</feature>
<evidence type="ECO:0000256" key="5">
    <source>
        <dbReference type="ARBA" id="ARBA00022801"/>
    </source>
</evidence>
<comment type="catalytic activity">
    <reaction evidence="14 15">
        <text>ATP + H2O = ADP + phosphate + H(+)</text>
        <dbReference type="Rhea" id="RHEA:13065"/>
        <dbReference type="ChEBI" id="CHEBI:15377"/>
        <dbReference type="ChEBI" id="CHEBI:15378"/>
        <dbReference type="ChEBI" id="CHEBI:30616"/>
        <dbReference type="ChEBI" id="CHEBI:43474"/>
        <dbReference type="ChEBI" id="CHEBI:456216"/>
        <dbReference type="EC" id="5.6.2.4"/>
    </reaction>
</comment>
<dbReference type="EC" id="3.1.11.5" evidence="15"/>
<dbReference type="InterPro" id="IPR011335">
    <property type="entry name" value="Restrct_endonuc-II-like"/>
</dbReference>
<evidence type="ECO:0000256" key="16">
    <source>
        <dbReference type="PROSITE-ProRule" id="PRU00560"/>
    </source>
</evidence>
<evidence type="ECO:0000256" key="15">
    <source>
        <dbReference type="HAMAP-Rule" id="MF_01485"/>
    </source>
</evidence>
<dbReference type="GO" id="GO:0003677">
    <property type="term" value="F:DNA binding"/>
    <property type="evidence" value="ECO:0007669"/>
    <property type="project" value="UniProtKB-UniRule"/>
</dbReference>
<dbReference type="GO" id="GO:0005524">
    <property type="term" value="F:ATP binding"/>
    <property type="evidence" value="ECO:0007669"/>
    <property type="project" value="UniProtKB-UniRule"/>
</dbReference>
<evidence type="ECO:0000256" key="10">
    <source>
        <dbReference type="ARBA" id="ARBA00023125"/>
    </source>
</evidence>
<evidence type="ECO:0000256" key="6">
    <source>
        <dbReference type="ARBA" id="ARBA00022806"/>
    </source>
</evidence>
<evidence type="ECO:0000256" key="3">
    <source>
        <dbReference type="ARBA" id="ARBA00022741"/>
    </source>
</evidence>
<dbReference type="InterPro" id="IPR011604">
    <property type="entry name" value="PDDEXK-like_dom_sf"/>
</dbReference>
<name>A0A2U3NBQ8_9MYCO</name>
<dbReference type="Gene3D" id="3.90.320.10">
    <property type="match status" value="1"/>
</dbReference>
<dbReference type="Pfam" id="PF00580">
    <property type="entry name" value="UvrD-helicase"/>
    <property type="match status" value="1"/>
</dbReference>
<comment type="miscellaneous">
    <text evidence="15">In the RecBCD complex, RecB has a slow 3'-5' helicase, an exonuclease activity and loads RecA onto ssDNA, RecD has a fast 5'-3' helicase activity, while RecC stimulates the ATPase and processivity of the RecB helicase and contributes to recognition of the Chi site.</text>
</comment>